<evidence type="ECO:0000256" key="7">
    <source>
        <dbReference type="RuleBase" id="RU004504"/>
    </source>
</evidence>
<dbReference type="EC" id="2.8.1.7" evidence="8"/>
<proteinExistence type="inferred from homology"/>
<evidence type="ECO:0000256" key="8">
    <source>
        <dbReference type="RuleBase" id="RU004506"/>
    </source>
</evidence>
<evidence type="ECO:0000256" key="5">
    <source>
        <dbReference type="ARBA" id="ARBA00022898"/>
    </source>
</evidence>
<sequence length="423" mass="46830">MNKGTERSDNVAESTFNVEKIIKDFPILEQQVNGSRLVYLDSSATSQTPTQVTNSIVDYYNRYNSNVHRGVHTLGTLATDAYEKARETVRRFINAQYFEEVVFTRGTTTAINLVAHSYGDANVSEGDEIVVTQMEHHANIVPWQQLAKRTGAKLKFIPMSESGELEKEAIDNTINDNTKIVAVTHVSNVLGTINDVKYIAEVAHNHNAVIAVDGAQSAPHMNVDVQDLDVDFFSFSGHKMLGPTGIGVLYGKRNLLDKMEPIEFGGDMIDFVGLEDATWTDLPTKFEAGTPLIAEAIALAEAIRYIDSIGMDNIHQHEYDLVSYAYNEMSKIDGLDIYGPAPDKRAGLITFNVEGVHPHDLATALDSEGVAVRAGHHCAQPLMKWLNQSSTARASFYIYNTTEDVDQLIQALNGAKEFFSYEF</sequence>
<protein>
    <recommendedName>
        <fullName evidence="8">Cysteine desulfurase</fullName>
        <ecNumber evidence="8">2.8.1.7</ecNumber>
    </recommendedName>
</protein>
<dbReference type="InterPro" id="IPR010970">
    <property type="entry name" value="Cys_dSase_SufS"/>
</dbReference>
<evidence type="ECO:0000256" key="4">
    <source>
        <dbReference type="ARBA" id="ARBA00022679"/>
    </source>
</evidence>
<dbReference type="InterPro" id="IPR015424">
    <property type="entry name" value="PyrdxlP-dep_Trfase"/>
</dbReference>
<comment type="function">
    <text evidence="2 8">Catalyzes the removal of elemental sulfur and selenium atoms from L-cysteine, L-cystine, L-selenocysteine, and L-selenocystine to produce L-alanine.</text>
</comment>
<reference evidence="10 11" key="1">
    <citation type="submission" date="2021-05" db="EMBL/GenBank/DDBJ databases">
        <title>Staphylococcus fleurettii isolated from lake water in First Nation community in Manitoba, Canada.</title>
        <authorList>
            <person name="Bashar S."/>
            <person name="Murdock A."/>
            <person name="Patidar R."/>
            <person name="Golding G."/>
            <person name="Farenhorst A."/>
            <person name="Kumar A."/>
        </authorList>
    </citation>
    <scope>NUCLEOTIDE SEQUENCE [LARGE SCALE GENOMIC DNA]</scope>
    <source>
        <strain evidence="10 11">SF002</strain>
    </source>
</reference>
<feature type="domain" description="Aminotransferase class V" evidence="9">
    <location>
        <begin position="38"/>
        <end position="408"/>
    </location>
</feature>
<dbReference type="Gene3D" id="3.40.640.10">
    <property type="entry name" value="Type I PLP-dependent aspartate aminotransferase-like (Major domain)"/>
    <property type="match status" value="1"/>
</dbReference>
<dbReference type="Pfam" id="PF00266">
    <property type="entry name" value="Aminotran_5"/>
    <property type="match status" value="1"/>
</dbReference>
<dbReference type="PANTHER" id="PTHR43586:SF8">
    <property type="entry name" value="CYSTEINE DESULFURASE 1, CHLOROPLASTIC"/>
    <property type="match status" value="1"/>
</dbReference>
<evidence type="ECO:0000256" key="6">
    <source>
        <dbReference type="ARBA" id="ARBA00050776"/>
    </source>
</evidence>
<accession>A0ABS5MLD3</accession>
<dbReference type="SUPFAM" id="SSF53383">
    <property type="entry name" value="PLP-dependent transferases"/>
    <property type="match status" value="1"/>
</dbReference>
<dbReference type="PIRSF" id="PIRSF005572">
    <property type="entry name" value="NifS"/>
    <property type="match status" value="1"/>
</dbReference>
<dbReference type="PANTHER" id="PTHR43586">
    <property type="entry name" value="CYSTEINE DESULFURASE"/>
    <property type="match status" value="1"/>
</dbReference>
<dbReference type="NCBIfam" id="TIGR01979">
    <property type="entry name" value="sufS"/>
    <property type="match status" value="1"/>
</dbReference>
<dbReference type="InterPro" id="IPR000192">
    <property type="entry name" value="Aminotrans_V_dom"/>
</dbReference>
<dbReference type="CDD" id="cd06453">
    <property type="entry name" value="SufS_like"/>
    <property type="match status" value="1"/>
</dbReference>
<evidence type="ECO:0000256" key="3">
    <source>
        <dbReference type="ARBA" id="ARBA00010447"/>
    </source>
</evidence>
<dbReference type="InterPro" id="IPR015421">
    <property type="entry name" value="PyrdxlP-dep_Trfase_major"/>
</dbReference>
<dbReference type="EMBL" id="JAGXBM010000004">
    <property type="protein sequence ID" value="MBS3696715.1"/>
    <property type="molecule type" value="Genomic_DNA"/>
</dbReference>
<evidence type="ECO:0000256" key="2">
    <source>
        <dbReference type="ARBA" id="ARBA00002824"/>
    </source>
</evidence>
<evidence type="ECO:0000259" key="9">
    <source>
        <dbReference type="Pfam" id="PF00266"/>
    </source>
</evidence>
<name>A0ABS5MLD3_9STAP</name>
<organism evidence="10 11">
    <name type="scientific">Mammaliicoccus fleurettii</name>
    <dbReference type="NCBI Taxonomy" id="150056"/>
    <lineage>
        <taxon>Bacteria</taxon>
        <taxon>Bacillati</taxon>
        <taxon>Bacillota</taxon>
        <taxon>Bacilli</taxon>
        <taxon>Bacillales</taxon>
        <taxon>Staphylococcaceae</taxon>
        <taxon>Mammaliicoccus</taxon>
    </lineage>
</organism>
<keyword evidence="5 8" id="KW-0663">Pyridoxal phosphate</keyword>
<comment type="caution">
    <text evidence="10">The sequence shown here is derived from an EMBL/GenBank/DDBJ whole genome shotgun (WGS) entry which is preliminary data.</text>
</comment>
<dbReference type="InterPro" id="IPR020578">
    <property type="entry name" value="Aminotrans_V_PyrdxlP_BS"/>
</dbReference>
<keyword evidence="4 8" id="KW-0808">Transferase</keyword>
<dbReference type="RefSeq" id="WP_174221883.1">
    <property type="nucleotide sequence ID" value="NZ_JAAQPD010000001.1"/>
</dbReference>
<dbReference type="Proteomes" id="UP000681586">
    <property type="component" value="Unassembled WGS sequence"/>
</dbReference>
<dbReference type="InterPro" id="IPR016454">
    <property type="entry name" value="Cysteine_dSase"/>
</dbReference>
<dbReference type="InterPro" id="IPR015422">
    <property type="entry name" value="PyrdxlP-dep_Trfase_small"/>
</dbReference>
<gene>
    <name evidence="10" type="ORF">JJQ58_04355</name>
</gene>
<comment type="similarity">
    <text evidence="3 8">Belongs to the class-V pyridoxal-phosphate-dependent aminotransferase family. Csd subfamily.</text>
</comment>
<dbReference type="Gene3D" id="3.90.1150.10">
    <property type="entry name" value="Aspartate Aminotransferase, domain 1"/>
    <property type="match status" value="1"/>
</dbReference>
<dbReference type="PROSITE" id="PS00595">
    <property type="entry name" value="AA_TRANSFER_CLASS_5"/>
    <property type="match status" value="1"/>
</dbReference>
<evidence type="ECO:0000313" key="10">
    <source>
        <dbReference type="EMBL" id="MBS3696715.1"/>
    </source>
</evidence>
<evidence type="ECO:0000313" key="11">
    <source>
        <dbReference type="Proteomes" id="UP000681586"/>
    </source>
</evidence>
<evidence type="ECO:0000256" key="1">
    <source>
        <dbReference type="ARBA" id="ARBA00001933"/>
    </source>
</evidence>
<dbReference type="GeneID" id="86197187"/>
<keyword evidence="11" id="KW-1185">Reference proteome</keyword>
<comment type="cofactor">
    <cofactor evidence="1 7">
        <name>pyridoxal 5'-phosphate</name>
        <dbReference type="ChEBI" id="CHEBI:597326"/>
    </cofactor>
</comment>
<comment type="catalytic activity">
    <reaction evidence="6 8">
        <text>(sulfur carrier)-H + L-cysteine = (sulfur carrier)-SH + L-alanine</text>
        <dbReference type="Rhea" id="RHEA:43892"/>
        <dbReference type="Rhea" id="RHEA-COMP:14737"/>
        <dbReference type="Rhea" id="RHEA-COMP:14739"/>
        <dbReference type="ChEBI" id="CHEBI:29917"/>
        <dbReference type="ChEBI" id="CHEBI:35235"/>
        <dbReference type="ChEBI" id="CHEBI:57972"/>
        <dbReference type="ChEBI" id="CHEBI:64428"/>
        <dbReference type="EC" id="2.8.1.7"/>
    </reaction>
</comment>